<dbReference type="Proteomes" id="UP001396334">
    <property type="component" value="Unassembled WGS sequence"/>
</dbReference>
<organism evidence="1 2">
    <name type="scientific">Hibiscus sabdariffa</name>
    <name type="common">roselle</name>
    <dbReference type="NCBI Taxonomy" id="183260"/>
    <lineage>
        <taxon>Eukaryota</taxon>
        <taxon>Viridiplantae</taxon>
        <taxon>Streptophyta</taxon>
        <taxon>Embryophyta</taxon>
        <taxon>Tracheophyta</taxon>
        <taxon>Spermatophyta</taxon>
        <taxon>Magnoliopsida</taxon>
        <taxon>eudicotyledons</taxon>
        <taxon>Gunneridae</taxon>
        <taxon>Pentapetalae</taxon>
        <taxon>rosids</taxon>
        <taxon>malvids</taxon>
        <taxon>Malvales</taxon>
        <taxon>Malvaceae</taxon>
        <taxon>Malvoideae</taxon>
        <taxon>Hibiscus</taxon>
    </lineage>
</organism>
<gene>
    <name evidence="1" type="ORF">V6N11_061747</name>
</gene>
<keyword evidence="2" id="KW-1185">Reference proteome</keyword>
<evidence type="ECO:0000313" key="1">
    <source>
        <dbReference type="EMBL" id="KAK8489404.1"/>
    </source>
</evidence>
<dbReference type="EMBL" id="JBBPBN010000315">
    <property type="protein sequence ID" value="KAK8489404.1"/>
    <property type="molecule type" value="Genomic_DNA"/>
</dbReference>
<comment type="caution">
    <text evidence="1">The sequence shown here is derived from an EMBL/GenBank/DDBJ whole genome shotgun (WGS) entry which is preliminary data.</text>
</comment>
<proteinExistence type="predicted"/>
<accession>A0ABR2A998</accession>
<reference evidence="1 2" key="1">
    <citation type="journal article" date="2024" name="G3 (Bethesda)">
        <title>Genome assembly of Hibiscus sabdariffa L. provides insights into metabolisms of medicinal natural products.</title>
        <authorList>
            <person name="Kim T."/>
        </authorList>
    </citation>
    <scope>NUCLEOTIDE SEQUENCE [LARGE SCALE GENOMIC DNA]</scope>
    <source>
        <strain evidence="1">TK-2024</strain>
        <tissue evidence="1">Old leaves</tissue>
    </source>
</reference>
<sequence length="100" mass="11328">MRASSTWKKHFEGKHAREKTITNVASMKQTITIPVGEGKEKENISKKLVPTNHNEQHYVIGSEDPDNEYLSLLWVSLNNVHGYSSTDPFIMASNANRDDL</sequence>
<evidence type="ECO:0000313" key="2">
    <source>
        <dbReference type="Proteomes" id="UP001396334"/>
    </source>
</evidence>
<protein>
    <submittedName>
        <fullName evidence="1">Uncharacterized protein</fullName>
    </submittedName>
</protein>
<name>A0ABR2A998_9ROSI</name>